<evidence type="ECO:0000256" key="1">
    <source>
        <dbReference type="SAM" id="MobiDB-lite"/>
    </source>
</evidence>
<comment type="caution">
    <text evidence="2">The sequence shown here is derived from an EMBL/GenBank/DDBJ whole genome shotgun (WGS) entry which is preliminary data.</text>
</comment>
<dbReference type="RefSeq" id="WP_038850591.1">
    <property type="nucleotide sequence ID" value="NZ_ASGY01000219.1"/>
</dbReference>
<evidence type="ECO:0000313" key="3">
    <source>
        <dbReference type="Proteomes" id="UP000030060"/>
    </source>
</evidence>
<evidence type="ECO:0008006" key="4">
    <source>
        <dbReference type="Google" id="ProtNLM"/>
    </source>
</evidence>
<dbReference type="SUPFAM" id="SSF101898">
    <property type="entry name" value="NHL repeat"/>
    <property type="match status" value="1"/>
</dbReference>
<accession>A0A0A1YUR4</accession>
<proteinExistence type="predicted"/>
<dbReference type="Proteomes" id="UP000030060">
    <property type="component" value="Unassembled WGS sequence"/>
</dbReference>
<dbReference type="AlphaFoldDB" id="A0A0A1YUR4"/>
<dbReference type="OrthoDB" id="7019274at2"/>
<feature type="region of interest" description="Disordered" evidence="1">
    <location>
        <begin position="1"/>
        <end position="24"/>
    </location>
</feature>
<protein>
    <recommendedName>
        <fullName evidence="4">Delta-60 repeat domain-containing protein</fullName>
    </recommendedName>
</protein>
<gene>
    <name evidence="2" type="ORF">K814_0127940</name>
</gene>
<reference evidence="2 3" key="1">
    <citation type="journal article" date="2013" name="Genome Announc.">
        <title>Draft Genome Sequence of Pseudomonas fluorescens LMG 5329, a White Line-Inducing Principle-Producing Bioindicator for the Mushroom Pathogen Pseudomonas tolaasii.</title>
        <authorList>
            <person name="Ghequire M.G."/>
            <person name="Rokni-Zadeh H."/>
            <person name="Zarrineh P."/>
            <person name="De Mot R."/>
        </authorList>
    </citation>
    <scope>NUCLEOTIDE SEQUENCE [LARGE SCALE GENOMIC DNA]</scope>
    <source>
        <strain evidence="2 3">LMG 5329</strain>
    </source>
</reference>
<sequence length="391" mass="41606">MSIPTRRSGTNTNTAGSKDLSFGNTTPKTGETFFSQISGISRSLANGSVITVGVCYFENAPYIAVFKHTAEGEVDPNYQPVFIPATDFVELFNLVIQPDGRPLLLFALGSAQIAMAVRFNVDGTTDSSFGDGGTRSLNTRIYPGLLPRSGLAVQPDGKILVAFRNLSNSFIFQLDSDGTIINFGQQGPITLNGTILTSLILTSQGFVVGGYRGNQTLALGFDANGNPDSGFGNNGEVVLAQDNLAISDMASGPQGSIGVVGTDRYSPQERNFITKLQPNGTPSQDFHQGNLLITDTGLGSYTDVVFQSDGKMVALARAEAKGRFVNLIRHTLTGLWDNTFGVDGVAEAYRDPQGRPLSAYVTQLELVQPNDKLQTSGYVSGGSYIARSLSD</sequence>
<name>A0A0A1YUR4_PSEFL</name>
<organism evidence="2 3">
    <name type="scientific">Pseudomonas fluorescens LMG 5329</name>
    <dbReference type="NCBI Taxonomy" id="1324332"/>
    <lineage>
        <taxon>Bacteria</taxon>
        <taxon>Pseudomonadati</taxon>
        <taxon>Pseudomonadota</taxon>
        <taxon>Gammaproteobacteria</taxon>
        <taxon>Pseudomonadales</taxon>
        <taxon>Pseudomonadaceae</taxon>
        <taxon>Pseudomonas</taxon>
    </lineage>
</organism>
<dbReference type="EMBL" id="ASGY01000219">
    <property type="protein sequence ID" value="KGE64714.1"/>
    <property type="molecule type" value="Genomic_DNA"/>
</dbReference>
<evidence type="ECO:0000313" key="2">
    <source>
        <dbReference type="EMBL" id="KGE64714.1"/>
    </source>
</evidence>
<dbReference type="Gene3D" id="2.80.10.50">
    <property type="match status" value="2"/>
</dbReference>